<evidence type="ECO:0000256" key="7">
    <source>
        <dbReference type="ARBA" id="ARBA00023163"/>
    </source>
</evidence>
<dbReference type="InterPro" id="IPR036236">
    <property type="entry name" value="Znf_C2H2_sf"/>
</dbReference>
<evidence type="ECO:0000256" key="6">
    <source>
        <dbReference type="ARBA" id="ARBA00023015"/>
    </source>
</evidence>
<dbReference type="InterPro" id="IPR013087">
    <property type="entry name" value="Znf_C2H2_type"/>
</dbReference>
<feature type="region of interest" description="Disordered" evidence="10">
    <location>
        <begin position="30"/>
        <end position="97"/>
    </location>
</feature>
<organism evidence="12 13">
    <name type="scientific">Bombyx mandarina</name>
    <name type="common">Wild silk moth</name>
    <name type="synonym">Wild silkworm</name>
    <dbReference type="NCBI Taxonomy" id="7092"/>
    <lineage>
        <taxon>Eukaryota</taxon>
        <taxon>Metazoa</taxon>
        <taxon>Ecdysozoa</taxon>
        <taxon>Arthropoda</taxon>
        <taxon>Hexapoda</taxon>
        <taxon>Insecta</taxon>
        <taxon>Pterygota</taxon>
        <taxon>Neoptera</taxon>
        <taxon>Endopterygota</taxon>
        <taxon>Lepidoptera</taxon>
        <taxon>Glossata</taxon>
        <taxon>Ditrysia</taxon>
        <taxon>Bombycoidea</taxon>
        <taxon>Bombycidae</taxon>
        <taxon>Bombycinae</taxon>
        <taxon>Bombyx</taxon>
    </lineage>
</organism>
<keyword evidence="5" id="KW-0862">Zinc</keyword>
<dbReference type="Pfam" id="PF13894">
    <property type="entry name" value="zf-C2H2_4"/>
    <property type="match status" value="1"/>
</dbReference>
<dbReference type="Pfam" id="PF00096">
    <property type="entry name" value="zf-C2H2"/>
    <property type="match status" value="4"/>
</dbReference>
<feature type="compositionally biased region" description="Basic and acidic residues" evidence="10">
    <location>
        <begin position="77"/>
        <end position="87"/>
    </location>
</feature>
<evidence type="ECO:0000256" key="10">
    <source>
        <dbReference type="SAM" id="MobiDB-lite"/>
    </source>
</evidence>
<feature type="domain" description="C2H2-type" evidence="11">
    <location>
        <begin position="384"/>
        <end position="407"/>
    </location>
</feature>
<evidence type="ECO:0000256" key="9">
    <source>
        <dbReference type="PROSITE-ProRule" id="PRU00042"/>
    </source>
</evidence>
<dbReference type="KEGG" id="bman:114250711"/>
<proteinExistence type="predicted"/>
<dbReference type="AlphaFoldDB" id="A0A6J2KFX8"/>
<comment type="subcellular location">
    <subcellularLocation>
        <location evidence="1">Nucleus</location>
    </subcellularLocation>
</comment>
<sequence>MEFNDTTKTEDTLTLKKYENFTKDEMIEIKHFSNSDHESNVRKEDSDKTQQKDERYDNPFREEKTEINNSIIEMTESSEKRDSKDDSTNSSYNSRENYSPMKIDFMALEENHEYDTFGDNNTVYRKYKLRKRTSKPVVEYQIDEFEEVKDIKKRISNIEPEMNTCTFCSMEFSNKQGYNNHMRIHKNKSSTYKCAQCFQTFTENNDLISHKEIHNDESFFICNKCPVAFTNNCDYLIHKASHNTKKVFTCEECERTYSNKTSIVKHIETHFDRRTKCHLCFKMIKNYNLQSHLRNHETSYECVECGKCLVNKSDYNLHMTMHTGIKLFQCLYCGKGFANNQQRNNHTRVHTNERPYECKICFQKFKDTIGLQRHKVTHDTVKRHQCNVCGKKYFHLQQLRTHSRIHSDFSRYTCQMCGKRFPNAAGLKTHILYIHKKDRPYKCEYCNYSFIIKGQLIRHCKSKRHNNNVYGFMQKDK</sequence>
<feature type="domain" description="C2H2-type" evidence="11">
    <location>
        <begin position="248"/>
        <end position="275"/>
    </location>
</feature>
<keyword evidence="12" id="KW-1185">Reference proteome</keyword>
<feature type="domain" description="C2H2-type" evidence="11">
    <location>
        <begin position="220"/>
        <end position="247"/>
    </location>
</feature>
<feature type="domain" description="C2H2-type" evidence="11">
    <location>
        <begin position="412"/>
        <end position="440"/>
    </location>
</feature>
<dbReference type="SMART" id="SM00355">
    <property type="entry name" value="ZnF_C2H2"/>
    <property type="match status" value="11"/>
</dbReference>
<evidence type="ECO:0000256" key="8">
    <source>
        <dbReference type="ARBA" id="ARBA00023242"/>
    </source>
</evidence>
<keyword evidence="7" id="KW-0804">Transcription</keyword>
<dbReference type="GO" id="GO:0000978">
    <property type="term" value="F:RNA polymerase II cis-regulatory region sequence-specific DNA binding"/>
    <property type="evidence" value="ECO:0007669"/>
    <property type="project" value="TreeGrafter"/>
</dbReference>
<feature type="domain" description="C2H2-type" evidence="11">
    <location>
        <begin position="328"/>
        <end position="355"/>
    </location>
</feature>
<evidence type="ECO:0000259" key="11">
    <source>
        <dbReference type="PROSITE" id="PS50157"/>
    </source>
</evidence>
<feature type="compositionally biased region" description="Basic and acidic residues" evidence="10">
    <location>
        <begin position="30"/>
        <end position="66"/>
    </location>
</feature>
<keyword evidence="8" id="KW-0539">Nucleus</keyword>
<dbReference type="RefSeq" id="XP_028040498.1">
    <property type="nucleotide sequence ID" value="XM_028184697.1"/>
</dbReference>
<protein>
    <submittedName>
        <fullName evidence="13">Zinc finger protein 664-like</fullName>
    </submittedName>
</protein>
<feature type="domain" description="C2H2-type" evidence="11">
    <location>
        <begin position="300"/>
        <end position="327"/>
    </location>
</feature>
<dbReference type="Gene3D" id="3.30.160.60">
    <property type="entry name" value="Classic Zinc Finger"/>
    <property type="match status" value="8"/>
</dbReference>
<keyword evidence="2" id="KW-0479">Metal-binding</keyword>
<feature type="compositionally biased region" description="Polar residues" evidence="10">
    <location>
        <begin position="88"/>
        <end position="97"/>
    </location>
</feature>
<dbReference type="PANTHER" id="PTHR24399">
    <property type="entry name" value="ZINC FINGER AND BTB DOMAIN-CONTAINING"/>
    <property type="match status" value="1"/>
</dbReference>
<evidence type="ECO:0000256" key="1">
    <source>
        <dbReference type="ARBA" id="ARBA00004123"/>
    </source>
</evidence>
<keyword evidence="3" id="KW-0677">Repeat</keyword>
<accession>A0A6J2KFX8</accession>
<evidence type="ECO:0000256" key="5">
    <source>
        <dbReference type="ARBA" id="ARBA00022833"/>
    </source>
</evidence>
<keyword evidence="6" id="KW-0805">Transcription regulation</keyword>
<feature type="domain" description="C2H2-type" evidence="11">
    <location>
        <begin position="163"/>
        <end position="190"/>
    </location>
</feature>
<gene>
    <name evidence="13" type="primary">LOC114250711</name>
</gene>
<dbReference type="GO" id="GO:0005654">
    <property type="term" value="C:nucleoplasm"/>
    <property type="evidence" value="ECO:0007669"/>
    <property type="project" value="TreeGrafter"/>
</dbReference>
<feature type="domain" description="C2H2-type" evidence="11">
    <location>
        <begin position="441"/>
        <end position="470"/>
    </location>
</feature>
<dbReference type="FunFam" id="3.30.160.60:FF:000110">
    <property type="entry name" value="Zinc finger protein-like"/>
    <property type="match status" value="1"/>
</dbReference>
<evidence type="ECO:0000256" key="3">
    <source>
        <dbReference type="ARBA" id="ARBA00022737"/>
    </source>
</evidence>
<feature type="domain" description="C2H2-type" evidence="11">
    <location>
        <begin position="356"/>
        <end position="383"/>
    </location>
</feature>
<name>A0A6J2KFX8_BOMMA</name>
<dbReference type="PROSITE" id="PS50157">
    <property type="entry name" value="ZINC_FINGER_C2H2_2"/>
    <property type="match status" value="10"/>
</dbReference>
<reference evidence="13" key="1">
    <citation type="submission" date="2025-08" db="UniProtKB">
        <authorList>
            <consortium name="RefSeq"/>
        </authorList>
    </citation>
    <scope>IDENTIFICATION</scope>
    <source>
        <tissue evidence="13">Silk gland</tissue>
    </source>
</reference>
<keyword evidence="4 9" id="KW-0863">Zinc-finger</keyword>
<dbReference type="GO" id="GO:0008270">
    <property type="term" value="F:zinc ion binding"/>
    <property type="evidence" value="ECO:0007669"/>
    <property type="project" value="UniProtKB-KW"/>
</dbReference>
<dbReference type="PANTHER" id="PTHR24399:SF70">
    <property type="entry name" value="C2H2-TYPE DOMAIN-CONTAINING PROTEIN"/>
    <property type="match status" value="1"/>
</dbReference>
<dbReference type="PROSITE" id="PS00028">
    <property type="entry name" value="ZINC_FINGER_C2H2_1"/>
    <property type="match status" value="10"/>
</dbReference>
<dbReference type="OrthoDB" id="6077919at2759"/>
<evidence type="ECO:0000313" key="12">
    <source>
        <dbReference type="Proteomes" id="UP000504629"/>
    </source>
</evidence>
<dbReference type="Proteomes" id="UP000504629">
    <property type="component" value="Unplaced"/>
</dbReference>
<dbReference type="GeneID" id="114250711"/>
<evidence type="ECO:0000256" key="2">
    <source>
        <dbReference type="ARBA" id="ARBA00022723"/>
    </source>
</evidence>
<evidence type="ECO:0000313" key="13">
    <source>
        <dbReference type="RefSeq" id="XP_028040498.1"/>
    </source>
</evidence>
<dbReference type="SUPFAM" id="SSF57667">
    <property type="entry name" value="beta-beta-alpha zinc fingers"/>
    <property type="match status" value="5"/>
</dbReference>
<dbReference type="GO" id="GO:0001227">
    <property type="term" value="F:DNA-binding transcription repressor activity, RNA polymerase II-specific"/>
    <property type="evidence" value="ECO:0007669"/>
    <property type="project" value="TreeGrafter"/>
</dbReference>
<feature type="domain" description="C2H2-type" evidence="11">
    <location>
        <begin position="192"/>
        <end position="219"/>
    </location>
</feature>
<evidence type="ECO:0000256" key="4">
    <source>
        <dbReference type="ARBA" id="ARBA00022771"/>
    </source>
</evidence>